<dbReference type="Pfam" id="PF08327">
    <property type="entry name" value="AHSA1"/>
    <property type="match status" value="1"/>
</dbReference>
<reference evidence="3 4" key="1">
    <citation type="journal article" date="2013" name="Genome Announc.">
        <title>Draft Genome Sequence of Rhizobium mesoamericanum STM3625, a Nitrogen-Fixing Symbiont of Mimosa pudica Isolated in French Guiana (South America).</title>
        <authorList>
            <person name="Moulin L."/>
            <person name="Mornico D."/>
            <person name="Melkonian R."/>
            <person name="Klonowska A."/>
        </authorList>
    </citation>
    <scope>NUCLEOTIDE SEQUENCE [LARGE SCALE GENOMIC DNA]</scope>
    <source>
        <strain evidence="3 4">STM3625</strain>
    </source>
</reference>
<comment type="similarity">
    <text evidence="1">Belongs to the AHA1 family.</text>
</comment>
<dbReference type="InterPro" id="IPR013538">
    <property type="entry name" value="ASHA1/2-like_C"/>
</dbReference>
<dbReference type="EMBL" id="CANI01000009">
    <property type="protein sequence ID" value="CCM75056.1"/>
    <property type="molecule type" value="Genomic_DNA"/>
</dbReference>
<keyword evidence="4" id="KW-1185">Reference proteome</keyword>
<dbReference type="STRING" id="1211777.BN77_2214"/>
<protein>
    <submittedName>
        <fullName evidence="3">Activator of Hsp90 ATPase 1 family protein</fullName>
    </submittedName>
</protein>
<gene>
    <name evidence="3" type="ORF">BN77_2214</name>
</gene>
<dbReference type="InterPro" id="IPR023393">
    <property type="entry name" value="START-like_dom_sf"/>
</dbReference>
<dbReference type="eggNOG" id="COG3832">
    <property type="taxonomic scope" value="Bacteria"/>
</dbReference>
<name>K0PES2_9HYPH</name>
<organism evidence="3 4">
    <name type="scientific">Rhizobium mesoamericanum STM3625</name>
    <dbReference type="NCBI Taxonomy" id="1211777"/>
    <lineage>
        <taxon>Bacteria</taxon>
        <taxon>Pseudomonadati</taxon>
        <taxon>Pseudomonadota</taxon>
        <taxon>Alphaproteobacteria</taxon>
        <taxon>Hyphomicrobiales</taxon>
        <taxon>Rhizobiaceae</taxon>
        <taxon>Rhizobium/Agrobacterium group</taxon>
        <taxon>Rhizobium</taxon>
    </lineage>
</organism>
<sequence>MSDHGGMLMSACNTITVNVAHTFNASPCAVYDAWLNPQIAKRFLFASDEGRVIRADIDPKVGGHFLVIDRRPTGDAVHYGVFLELRRPRRMVFCFSSAEHDHNADRIQIDIEPLAEGTRLTLSHEMCAEWGQFEEQTRQGWVHVMQGLERELDAMQVVNAPEIVAQAVPEPSKASAP</sequence>
<evidence type="ECO:0000259" key="2">
    <source>
        <dbReference type="Pfam" id="PF08327"/>
    </source>
</evidence>
<evidence type="ECO:0000313" key="4">
    <source>
        <dbReference type="Proteomes" id="UP000009319"/>
    </source>
</evidence>
<evidence type="ECO:0000256" key="1">
    <source>
        <dbReference type="ARBA" id="ARBA00006817"/>
    </source>
</evidence>
<dbReference type="CDD" id="cd07814">
    <property type="entry name" value="SRPBCC_CalC_Aha1-like"/>
    <property type="match status" value="1"/>
</dbReference>
<dbReference type="Proteomes" id="UP000009319">
    <property type="component" value="Unassembled WGS sequence"/>
</dbReference>
<dbReference type="HOGENOM" id="CLU_108923_7_1_5"/>
<evidence type="ECO:0000313" key="3">
    <source>
        <dbReference type="EMBL" id="CCM75056.1"/>
    </source>
</evidence>
<proteinExistence type="inferred from homology"/>
<dbReference type="Gene3D" id="3.30.530.20">
    <property type="match status" value="1"/>
</dbReference>
<dbReference type="RefSeq" id="WP_007531438.1">
    <property type="nucleotide sequence ID" value="NZ_HF536772.1"/>
</dbReference>
<accession>K0PES2</accession>
<dbReference type="SUPFAM" id="SSF55961">
    <property type="entry name" value="Bet v1-like"/>
    <property type="match status" value="1"/>
</dbReference>
<dbReference type="AlphaFoldDB" id="K0PES2"/>
<feature type="domain" description="Activator of Hsp90 ATPase homologue 1/2-like C-terminal" evidence="2">
    <location>
        <begin position="24"/>
        <end position="152"/>
    </location>
</feature>
<comment type="caution">
    <text evidence="3">The sequence shown here is derived from an EMBL/GenBank/DDBJ whole genome shotgun (WGS) entry which is preliminary data.</text>
</comment>